<keyword evidence="2" id="KW-1185">Reference proteome</keyword>
<dbReference type="InterPro" id="IPR035940">
    <property type="entry name" value="CAP_sf"/>
</dbReference>
<protein>
    <submittedName>
        <fullName evidence="3">SCP domain-containing protein</fullName>
    </submittedName>
</protein>
<dbReference type="SUPFAM" id="SSF55797">
    <property type="entry name" value="PR-1-like"/>
    <property type="match status" value="1"/>
</dbReference>
<reference evidence="1 2" key="2">
    <citation type="submission" date="2018-11" db="EMBL/GenBank/DDBJ databases">
        <authorList>
            <consortium name="Pathogen Informatics"/>
        </authorList>
    </citation>
    <scope>NUCLEOTIDE SEQUENCE [LARGE SCALE GENOMIC DNA]</scope>
</reference>
<dbReference type="AlphaFoldDB" id="A0A0R3XB15"/>
<evidence type="ECO:0000313" key="2">
    <source>
        <dbReference type="Proteomes" id="UP000274429"/>
    </source>
</evidence>
<evidence type="ECO:0000313" key="1">
    <source>
        <dbReference type="EMBL" id="VDM35705.1"/>
    </source>
</evidence>
<accession>A0A0R3XB15</accession>
<reference evidence="3" key="1">
    <citation type="submission" date="2017-02" db="UniProtKB">
        <authorList>
            <consortium name="WormBaseParasite"/>
        </authorList>
    </citation>
    <scope>IDENTIFICATION</scope>
</reference>
<dbReference type="GO" id="GO:0005576">
    <property type="term" value="C:extracellular region"/>
    <property type="evidence" value="ECO:0007669"/>
    <property type="project" value="InterPro"/>
</dbReference>
<dbReference type="OrthoDB" id="43654at2759"/>
<proteinExistence type="predicted"/>
<dbReference type="PROSITE" id="PS01010">
    <property type="entry name" value="CRISP_2"/>
    <property type="match status" value="1"/>
</dbReference>
<dbReference type="InterPro" id="IPR018244">
    <property type="entry name" value="Allrgn_V5/Tpx1_CS"/>
</dbReference>
<dbReference type="Proteomes" id="UP000274429">
    <property type="component" value="Unassembled WGS sequence"/>
</dbReference>
<dbReference type="EMBL" id="UYWX01022134">
    <property type="protein sequence ID" value="VDM35705.1"/>
    <property type="molecule type" value="Genomic_DNA"/>
</dbReference>
<sequence>MVWATSEKLGCAINRCDNIFPQWPKPIYLLACQYKPPGNFFRKKPYEEGAPCTQCPEFSTCKDKQCSSKLL</sequence>
<dbReference type="WBParaSite" id="TTAC_0001074201-mRNA-1">
    <property type="protein sequence ID" value="TTAC_0001074201-mRNA-1"/>
    <property type="gene ID" value="TTAC_0001074201"/>
</dbReference>
<gene>
    <name evidence="1" type="ORF">TTAC_LOCUS10725</name>
</gene>
<name>A0A0R3XB15_HYDTA</name>
<organism evidence="3">
    <name type="scientific">Hydatigena taeniaeformis</name>
    <name type="common">Feline tapeworm</name>
    <name type="synonym">Taenia taeniaeformis</name>
    <dbReference type="NCBI Taxonomy" id="6205"/>
    <lineage>
        <taxon>Eukaryota</taxon>
        <taxon>Metazoa</taxon>
        <taxon>Spiralia</taxon>
        <taxon>Lophotrochozoa</taxon>
        <taxon>Platyhelminthes</taxon>
        <taxon>Cestoda</taxon>
        <taxon>Eucestoda</taxon>
        <taxon>Cyclophyllidea</taxon>
        <taxon>Taeniidae</taxon>
        <taxon>Hydatigera</taxon>
    </lineage>
</organism>
<evidence type="ECO:0000313" key="3">
    <source>
        <dbReference type="WBParaSite" id="TTAC_0001074201-mRNA-1"/>
    </source>
</evidence>
<dbReference type="Gene3D" id="3.40.33.10">
    <property type="entry name" value="CAP"/>
    <property type="match status" value="1"/>
</dbReference>